<proteinExistence type="predicted"/>
<dbReference type="GO" id="GO:0008270">
    <property type="term" value="F:zinc ion binding"/>
    <property type="evidence" value="ECO:0007669"/>
    <property type="project" value="UniProtKB-KW"/>
</dbReference>
<dbReference type="Pfam" id="PF03732">
    <property type="entry name" value="Retrotrans_gag"/>
    <property type="match status" value="1"/>
</dbReference>
<accession>A0A1U8NW54</accession>
<dbReference type="SMART" id="SM00343">
    <property type="entry name" value="ZnF_C2HC"/>
    <property type="match status" value="1"/>
</dbReference>
<dbReference type="STRING" id="3635.A0A1U8NW54"/>
<keyword evidence="1" id="KW-0479">Metal-binding</keyword>
<dbReference type="AlphaFoldDB" id="A0A1U8NW54"/>
<evidence type="ECO:0000256" key="2">
    <source>
        <dbReference type="SAM" id="MobiDB-lite"/>
    </source>
</evidence>
<protein>
    <recommendedName>
        <fullName evidence="3">CCHC-type domain-containing protein</fullName>
    </recommendedName>
</protein>
<evidence type="ECO:0000313" key="5">
    <source>
        <dbReference type="RefSeq" id="XP_016743192.1"/>
    </source>
</evidence>
<dbReference type="CDD" id="cd00303">
    <property type="entry name" value="retropepsin_like"/>
    <property type="match status" value="1"/>
</dbReference>
<dbReference type="KEGG" id="ghi:107952453"/>
<dbReference type="PaxDb" id="3635-A0A1U8NW54"/>
<dbReference type="RefSeq" id="XP_016743192.1">
    <property type="nucleotide sequence ID" value="XM_016887703.1"/>
</dbReference>
<feature type="compositionally biased region" description="Polar residues" evidence="2">
    <location>
        <begin position="204"/>
        <end position="214"/>
    </location>
</feature>
<evidence type="ECO:0000313" key="4">
    <source>
        <dbReference type="Proteomes" id="UP000818029"/>
    </source>
</evidence>
<reference evidence="5" key="2">
    <citation type="submission" date="2025-08" db="UniProtKB">
        <authorList>
            <consortium name="RefSeq"/>
        </authorList>
    </citation>
    <scope>IDENTIFICATION</scope>
</reference>
<feature type="domain" description="CCHC-type" evidence="3">
    <location>
        <begin position="248"/>
        <end position="262"/>
    </location>
</feature>
<evidence type="ECO:0000259" key="3">
    <source>
        <dbReference type="PROSITE" id="PS50158"/>
    </source>
</evidence>
<sequence>MERNVEERQPVRNVPELNLQALLREVKRPFEPRGILEWEKKIKLIFECHNYLETKKVKLAAIEFTYYAMIWWDQLTSSRRRNGERPNNTWAEIKAVMRRRFIPMHYHRELYQKIQNLSQGTRSVEDYYKEMEVFMICTNVDEGREATMARFLSKLNCEIANIVELQHCVEIVDMVHMAIKIEKQLKKKGAARGYLTTNVPRWSQGTSKNASVSQTKDHMAPAKTTKPMVQNSKGKAVESTQNRSRDIKCFKCLGRGHIASQCLNRSAMVIRPNGDIELEEEEDERVKNHAENPTDAEEELEDAVEGEMLVVKRSLGAQGTKIDPQRENLFHTRCFVRGKVCSLVIDEGSCTNVASTLLVEKLDLPTSVHPSPYKLQWLNDGVGLKVTNQVLVPFAIGKYEDEVLCDVVPMHAGHILLGRPRQFG</sequence>
<feature type="region of interest" description="Disordered" evidence="2">
    <location>
        <begin position="276"/>
        <end position="301"/>
    </location>
</feature>
<name>A0A1U8NW54_GOSHI</name>
<dbReference type="Proteomes" id="UP000818029">
    <property type="component" value="Chromosome A02"/>
</dbReference>
<dbReference type="PANTHER" id="PTHR35046:SF9">
    <property type="entry name" value="RNA-DIRECTED DNA POLYMERASE"/>
    <property type="match status" value="1"/>
</dbReference>
<keyword evidence="1" id="KW-0862">Zinc</keyword>
<keyword evidence="1" id="KW-0863">Zinc-finger</keyword>
<dbReference type="GO" id="GO:0003676">
    <property type="term" value="F:nucleic acid binding"/>
    <property type="evidence" value="ECO:0007669"/>
    <property type="project" value="InterPro"/>
</dbReference>
<evidence type="ECO:0000256" key="1">
    <source>
        <dbReference type="PROSITE-ProRule" id="PRU00047"/>
    </source>
</evidence>
<dbReference type="InterPro" id="IPR001878">
    <property type="entry name" value="Znf_CCHC"/>
</dbReference>
<dbReference type="Gene3D" id="2.40.70.10">
    <property type="entry name" value="Acid Proteases"/>
    <property type="match status" value="1"/>
</dbReference>
<dbReference type="InterPro" id="IPR021109">
    <property type="entry name" value="Peptidase_aspartic_dom_sf"/>
</dbReference>
<gene>
    <name evidence="5" type="primary">LOC107952453</name>
</gene>
<dbReference type="PANTHER" id="PTHR35046">
    <property type="entry name" value="ZINC KNUCKLE (CCHC-TYPE) FAMILY PROTEIN"/>
    <property type="match status" value="1"/>
</dbReference>
<dbReference type="GeneID" id="107952453"/>
<organism evidence="4 5">
    <name type="scientific">Gossypium hirsutum</name>
    <name type="common">Upland cotton</name>
    <name type="synonym">Gossypium mexicanum</name>
    <dbReference type="NCBI Taxonomy" id="3635"/>
    <lineage>
        <taxon>Eukaryota</taxon>
        <taxon>Viridiplantae</taxon>
        <taxon>Streptophyta</taxon>
        <taxon>Embryophyta</taxon>
        <taxon>Tracheophyta</taxon>
        <taxon>Spermatophyta</taxon>
        <taxon>Magnoliopsida</taxon>
        <taxon>eudicotyledons</taxon>
        <taxon>Gunneridae</taxon>
        <taxon>Pentapetalae</taxon>
        <taxon>rosids</taxon>
        <taxon>malvids</taxon>
        <taxon>Malvales</taxon>
        <taxon>Malvaceae</taxon>
        <taxon>Malvoideae</taxon>
        <taxon>Gossypium</taxon>
    </lineage>
</organism>
<keyword evidence="4" id="KW-1185">Reference proteome</keyword>
<feature type="compositionally biased region" description="Polar residues" evidence="2">
    <location>
        <begin position="227"/>
        <end position="240"/>
    </location>
</feature>
<dbReference type="PROSITE" id="PS50158">
    <property type="entry name" value="ZF_CCHC"/>
    <property type="match status" value="1"/>
</dbReference>
<feature type="region of interest" description="Disordered" evidence="2">
    <location>
        <begin position="204"/>
        <end position="240"/>
    </location>
</feature>
<reference evidence="4" key="1">
    <citation type="journal article" date="2020" name="Nat. Genet.">
        <title>Genomic diversifications of five Gossypium allopolyploid species and their impact on cotton improvement.</title>
        <authorList>
            <person name="Chen Z.J."/>
            <person name="Sreedasyam A."/>
            <person name="Ando A."/>
            <person name="Song Q."/>
            <person name="De Santiago L.M."/>
            <person name="Hulse-Kemp A.M."/>
            <person name="Ding M."/>
            <person name="Ye W."/>
            <person name="Kirkbride R.C."/>
            <person name="Jenkins J."/>
            <person name="Plott C."/>
            <person name="Lovell J."/>
            <person name="Lin Y.M."/>
            <person name="Vaughn R."/>
            <person name="Liu B."/>
            <person name="Simpson S."/>
            <person name="Scheffler B.E."/>
            <person name="Wen L."/>
            <person name="Saski C.A."/>
            <person name="Grover C.E."/>
            <person name="Hu G."/>
            <person name="Conover J.L."/>
            <person name="Carlson J.W."/>
            <person name="Shu S."/>
            <person name="Boston L.B."/>
            <person name="Williams M."/>
            <person name="Peterson D.G."/>
            <person name="McGee K."/>
            <person name="Jones D.C."/>
            <person name="Wendel J.F."/>
            <person name="Stelly D.M."/>
            <person name="Grimwood J."/>
            <person name="Schmutz J."/>
        </authorList>
    </citation>
    <scope>NUCLEOTIDE SEQUENCE [LARGE SCALE GENOMIC DNA]</scope>
    <source>
        <strain evidence="4">cv. TM-1</strain>
    </source>
</reference>
<dbReference type="InterPro" id="IPR005162">
    <property type="entry name" value="Retrotrans_gag_dom"/>
</dbReference>